<evidence type="ECO:0000256" key="1">
    <source>
        <dbReference type="SAM" id="MobiDB-lite"/>
    </source>
</evidence>
<keyword evidence="2" id="KW-0812">Transmembrane</keyword>
<dbReference type="EMBL" id="JBIMZQ010000050">
    <property type="protein sequence ID" value="KAL3658956.1"/>
    <property type="molecule type" value="Genomic_DNA"/>
</dbReference>
<organism evidence="3 4">
    <name type="scientific">Phytophthora oleae</name>
    <dbReference type="NCBI Taxonomy" id="2107226"/>
    <lineage>
        <taxon>Eukaryota</taxon>
        <taxon>Sar</taxon>
        <taxon>Stramenopiles</taxon>
        <taxon>Oomycota</taxon>
        <taxon>Peronosporomycetes</taxon>
        <taxon>Peronosporales</taxon>
        <taxon>Peronosporaceae</taxon>
        <taxon>Phytophthora</taxon>
    </lineage>
</organism>
<gene>
    <name evidence="3" type="ORF">V7S43_016094</name>
</gene>
<reference evidence="3 4" key="1">
    <citation type="submission" date="2024-09" db="EMBL/GenBank/DDBJ databases">
        <title>Genome sequencing and assembly of Phytophthora oleae, isolate VK10A, causative agent of rot of olive drupes.</title>
        <authorList>
            <person name="Conti Taguali S."/>
            <person name="Riolo M."/>
            <person name="La Spada F."/>
            <person name="Cacciola S.O."/>
            <person name="Dionisio G."/>
        </authorList>
    </citation>
    <scope>NUCLEOTIDE SEQUENCE [LARGE SCALE GENOMIC DNA]</scope>
    <source>
        <strain evidence="3 4">VK10A</strain>
    </source>
</reference>
<sequence length="379" mass="42398">MIRPVSHQQMQSVGQPQLQSPRKPRINTSALNPLATSLKSPIKKHLQNASAFASEVEATTSDKLDRSPLKAKLRASVLQAVLKLLDQDVNTLAGAQEVLQAAAALPLAEPNVQRACVRALRDLHEPSSSFLNWDAFENAIPPPSPRKLKAVQQARSNSLTANSLHHCKEFLLACANEIHELEDVRPVTFDYAEDTSSLQSQSEKTCKQCGAENYDYASTVESSDAFGSDFSRAEDDTRADQGSQFSDVLHRAEYMSEVDEDEAFRMSKSERAVCHQILRALHEYVQSQRRRSSAPSLVVKFRVFEALKLQASLTRKRLAFQTLKTGTSIRSRPQSSKPNAFVKREQYVTFRMLMLHHSDVLLLLLALVFLAHLPAKYIM</sequence>
<evidence type="ECO:0000256" key="2">
    <source>
        <dbReference type="SAM" id="Phobius"/>
    </source>
</evidence>
<feature type="transmembrane region" description="Helical" evidence="2">
    <location>
        <begin position="360"/>
        <end position="378"/>
    </location>
</feature>
<keyword evidence="2" id="KW-1133">Transmembrane helix</keyword>
<accession>A0ABD3EXE7</accession>
<evidence type="ECO:0000313" key="3">
    <source>
        <dbReference type="EMBL" id="KAL3658956.1"/>
    </source>
</evidence>
<feature type="region of interest" description="Disordered" evidence="1">
    <location>
        <begin position="1"/>
        <end position="28"/>
    </location>
</feature>
<name>A0ABD3EXE7_9STRA</name>
<comment type="caution">
    <text evidence="3">The sequence shown here is derived from an EMBL/GenBank/DDBJ whole genome shotgun (WGS) entry which is preliminary data.</text>
</comment>
<proteinExistence type="predicted"/>
<protein>
    <submittedName>
        <fullName evidence="3">Uncharacterized protein</fullName>
    </submittedName>
</protein>
<evidence type="ECO:0000313" key="4">
    <source>
        <dbReference type="Proteomes" id="UP001632037"/>
    </source>
</evidence>
<dbReference type="Proteomes" id="UP001632037">
    <property type="component" value="Unassembled WGS sequence"/>
</dbReference>
<keyword evidence="2" id="KW-0472">Membrane</keyword>
<keyword evidence="4" id="KW-1185">Reference proteome</keyword>
<dbReference type="AlphaFoldDB" id="A0ABD3EXE7"/>